<protein>
    <submittedName>
        <fullName evidence="3">GTP-binding protein HSR1-related protein</fullName>
    </submittedName>
</protein>
<dbReference type="HOGENOM" id="CLU_017878_0_1_0"/>
<evidence type="ECO:0000259" key="2">
    <source>
        <dbReference type="Pfam" id="PF21516"/>
    </source>
</evidence>
<dbReference type="KEGG" id="str:Sterm_1822"/>
<dbReference type="SUPFAM" id="SSF52540">
    <property type="entry name" value="P-loop containing nucleoside triphosphate hydrolases"/>
    <property type="match status" value="1"/>
</dbReference>
<gene>
    <name evidence="3" type="ordered locus">Sterm_1822</name>
</gene>
<proteinExistence type="predicted"/>
<dbReference type="Proteomes" id="UP000000845">
    <property type="component" value="Chromosome"/>
</dbReference>
<evidence type="ECO:0000259" key="1">
    <source>
        <dbReference type="Pfam" id="PF01926"/>
    </source>
</evidence>
<dbReference type="Gene3D" id="3.40.50.300">
    <property type="entry name" value="P-loop containing nucleotide triphosphate hydrolases"/>
    <property type="match status" value="1"/>
</dbReference>
<dbReference type="InterPro" id="IPR006073">
    <property type="entry name" value="GTP-bd"/>
</dbReference>
<dbReference type="EMBL" id="CP001739">
    <property type="protein sequence ID" value="ACZ08680.1"/>
    <property type="molecule type" value="Genomic_DNA"/>
</dbReference>
<keyword evidence="4" id="KW-1185">Reference proteome</keyword>
<dbReference type="Pfam" id="PF01926">
    <property type="entry name" value="MMR_HSR1"/>
    <property type="match status" value="1"/>
</dbReference>
<dbReference type="InterPro" id="IPR048422">
    <property type="entry name" value="NOA1/YqeH-like_C"/>
</dbReference>
<reference evidence="3 4" key="2">
    <citation type="journal article" date="2010" name="Stand. Genomic Sci.">
        <title>Complete genome sequence of Sebaldella termitidis type strain (NCTC 11300).</title>
        <authorList>
            <person name="Harmon-Smith M."/>
            <person name="Celia L."/>
            <person name="Chertkov O."/>
            <person name="Lapidus A."/>
            <person name="Copeland A."/>
            <person name="Glavina Del Rio T."/>
            <person name="Nolan M."/>
            <person name="Lucas S."/>
            <person name="Tice H."/>
            <person name="Cheng J.F."/>
            <person name="Han C."/>
            <person name="Detter J.C."/>
            <person name="Bruce D."/>
            <person name="Goodwin L."/>
            <person name="Pitluck S."/>
            <person name="Pati A."/>
            <person name="Liolios K."/>
            <person name="Ivanova N."/>
            <person name="Mavromatis K."/>
            <person name="Mikhailova N."/>
            <person name="Chen A."/>
            <person name="Palaniappan K."/>
            <person name="Land M."/>
            <person name="Hauser L."/>
            <person name="Chang Y.J."/>
            <person name="Jeffries C.D."/>
            <person name="Brettin T."/>
            <person name="Goker M."/>
            <person name="Beck B."/>
            <person name="Bristow J."/>
            <person name="Eisen J.A."/>
            <person name="Markowitz V."/>
            <person name="Hugenholtz P."/>
            <person name="Kyrpides N.C."/>
            <person name="Klenk H.P."/>
            <person name="Chen F."/>
        </authorList>
    </citation>
    <scope>NUCLEOTIDE SEQUENCE [LARGE SCALE GENOMIC DNA]</scope>
    <source>
        <strain evidence="4">ATCC 33386 / NCTC 11300</strain>
    </source>
</reference>
<name>D1AIZ2_SEBTE</name>
<dbReference type="PANTHER" id="PTHR46434">
    <property type="entry name" value="GENETIC INTERACTOR OF PROHIBITINS 3, MITOCHONDRIAL"/>
    <property type="match status" value="1"/>
</dbReference>
<organism evidence="3 4">
    <name type="scientific">Sebaldella termitidis (strain ATCC 33386 / NCTC 11300)</name>
    <dbReference type="NCBI Taxonomy" id="526218"/>
    <lineage>
        <taxon>Bacteria</taxon>
        <taxon>Fusobacteriati</taxon>
        <taxon>Fusobacteriota</taxon>
        <taxon>Fusobacteriia</taxon>
        <taxon>Fusobacteriales</taxon>
        <taxon>Leptotrichiaceae</taxon>
        <taxon>Sebaldella</taxon>
    </lineage>
</organism>
<dbReference type="GO" id="GO:0005525">
    <property type="term" value="F:GTP binding"/>
    <property type="evidence" value="ECO:0007669"/>
    <property type="project" value="InterPro"/>
</dbReference>
<dbReference type="CDD" id="cd01855">
    <property type="entry name" value="YqeH"/>
    <property type="match status" value="1"/>
</dbReference>
<feature type="domain" description="NOA1/YqeH-like C-terminal" evidence="2">
    <location>
        <begin position="274"/>
        <end position="361"/>
    </location>
</feature>
<dbReference type="Pfam" id="PF21516">
    <property type="entry name" value="YqeH-like_C"/>
    <property type="match status" value="1"/>
</dbReference>
<dbReference type="eggNOG" id="COG1161">
    <property type="taxonomic scope" value="Bacteria"/>
</dbReference>
<dbReference type="InterPro" id="IPR027417">
    <property type="entry name" value="P-loop_NTPase"/>
</dbReference>
<dbReference type="NCBIfam" id="TIGR03597">
    <property type="entry name" value="GTPase_YqeH"/>
    <property type="match status" value="1"/>
</dbReference>
<reference evidence="4" key="1">
    <citation type="submission" date="2009-09" db="EMBL/GenBank/DDBJ databases">
        <title>The complete chromosome of Sebaldella termitidis ATCC 33386.</title>
        <authorList>
            <consortium name="US DOE Joint Genome Institute (JGI-PGF)"/>
            <person name="Lucas S."/>
            <person name="Copeland A."/>
            <person name="Lapidus A."/>
            <person name="Glavina del Rio T."/>
            <person name="Dalin E."/>
            <person name="Tice H."/>
            <person name="Bruce D."/>
            <person name="Goodwin L."/>
            <person name="Pitluck S."/>
            <person name="Kyrpides N."/>
            <person name="Mavromatis K."/>
            <person name="Ivanova N."/>
            <person name="Mikhailova N."/>
            <person name="Sims D."/>
            <person name="Meincke L."/>
            <person name="Brettin T."/>
            <person name="Detter J.C."/>
            <person name="Han C."/>
            <person name="Larimer F."/>
            <person name="Land M."/>
            <person name="Hauser L."/>
            <person name="Markowitz V."/>
            <person name="Cheng J.F."/>
            <person name="Hugenholtz P."/>
            <person name="Woyke T."/>
            <person name="Wu D."/>
            <person name="Eisen J.A."/>
        </authorList>
    </citation>
    <scope>NUCLEOTIDE SEQUENCE [LARGE SCALE GENOMIC DNA]</scope>
    <source>
        <strain evidence="4">ATCC 33386 / NCTC 11300</strain>
    </source>
</reference>
<evidence type="ECO:0000313" key="4">
    <source>
        <dbReference type="Proteomes" id="UP000000845"/>
    </source>
</evidence>
<dbReference type="InterPro" id="IPR019988">
    <property type="entry name" value="GTP-bd_ribosome_bgen_YqeH"/>
</dbReference>
<evidence type="ECO:0000313" key="3">
    <source>
        <dbReference type="EMBL" id="ACZ08680.1"/>
    </source>
</evidence>
<feature type="domain" description="G" evidence="1">
    <location>
        <begin position="163"/>
        <end position="220"/>
    </location>
</feature>
<dbReference type="InterPro" id="IPR050896">
    <property type="entry name" value="Mito_lipid_metab_GTPase"/>
</dbReference>
<dbReference type="STRING" id="526218.Sterm_1822"/>
<dbReference type="PANTHER" id="PTHR46434:SF1">
    <property type="entry name" value="GENETIC INTERACTOR OF PROHIBITINS 3, MITOCHONDRIAL"/>
    <property type="match status" value="1"/>
</dbReference>
<accession>D1AIZ2</accession>
<dbReference type="AlphaFoldDB" id="D1AIZ2"/>
<dbReference type="RefSeq" id="WP_012861274.1">
    <property type="nucleotide sequence ID" value="NC_013517.1"/>
</dbReference>
<sequence>MIIKKCSGCGITLQTEFPENAGYVSEEKFITGTDILCQRCYRIKHYGKHQDIELTKEDYKKEVEDAVKKSDIILAIFDIIDFEGSFSEEILDFLREYNSIVMINKIDLLPKTIHPSEISDWVKGRLEEEGIVPYDIALMSTKTKYGVNGVLRKIKSFKENATAVVLGVTNTGKSSFMNSLMEKDKSTISKYPGTTLKSIKNKIDGTDIKIIDTPGLIPEKRISDLLEPKEALALVPNGEINRKTFKPDNNQVFFFDGLMWFRVIVEEDEKSPIFSAFAAKDIKFHVTKKDRVEDLLNKDFFTFPSKTEKDAYYQKMKKETLTVEAFEEMAISGLGWINVKRGPLKIELSYPENVKIVIRNGIINPKIRRNNEKIKKEND</sequence>